<dbReference type="PROSITE" id="PS00018">
    <property type="entry name" value="EF_HAND_1"/>
    <property type="match status" value="1"/>
</dbReference>
<dbReference type="InterPro" id="IPR002048">
    <property type="entry name" value="EF_hand_dom"/>
</dbReference>
<dbReference type="InterPro" id="IPR011992">
    <property type="entry name" value="EF-hand-dom_pair"/>
</dbReference>
<dbReference type="GO" id="GO:0005509">
    <property type="term" value="F:calcium ion binding"/>
    <property type="evidence" value="ECO:0007669"/>
    <property type="project" value="InterPro"/>
</dbReference>
<evidence type="ECO:0000313" key="3">
    <source>
        <dbReference type="Proteomes" id="UP000242367"/>
    </source>
</evidence>
<proteinExistence type="predicted"/>
<evidence type="ECO:0000259" key="1">
    <source>
        <dbReference type="PROSITE" id="PS50222"/>
    </source>
</evidence>
<feature type="domain" description="EF-hand" evidence="1">
    <location>
        <begin position="402"/>
        <end position="437"/>
    </location>
</feature>
<dbReference type="InterPro" id="IPR018713">
    <property type="entry name" value="MPAB/Lcp_cat_dom"/>
</dbReference>
<dbReference type="Pfam" id="PF13202">
    <property type="entry name" value="EF-hand_5"/>
    <property type="match status" value="1"/>
</dbReference>
<accession>A0A2P4UEQ2</accession>
<protein>
    <submittedName>
        <fullName evidence="2">EF hand</fullName>
    </submittedName>
</protein>
<dbReference type="SUPFAM" id="SSF47473">
    <property type="entry name" value="EF-hand"/>
    <property type="match status" value="1"/>
</dbReference>
<dbReference type="PROSITE" id="PS50222">
    <property type="entry name" value="EF_HAND_2"/>
    <property type="match status" value="2"/>
</dbReference>
<dbReference type="GO" id="GO:0016491">
    <property type="term" value="F:oxidoreductase activity"/>
    <property type="evidence" value="ECO:0007669"/>
    <property type="project" value="InterPro"/>
</dbReference>
<reference evidence="2 3" key="1">
    <citation type="journal article" date="2017" name="Chemistry">
        <title>Isolation, Biosynthesis and Chemical Modifications of Rubterolones A-F: Rare Tropolone Alkaloids from Actinomadura sp. 5-2.</title>
        <authorList>
            <person name="Guo H."/>
            <person name="Benndorf R."/>
            <person name="Leichnitz D."/>
            <person name="Klassen J.L."/>
            <person name="Vollmers J."/>
            <person name="Gorls H."/>
            <person name="Steinacker M."/>
            <person name="Weigel C."/>
            <person name="Dahse H.M."/>
            <person name="Kaster A.K."/>
            <person name="de Beer Z.W."/>
            <person name="Poulsen M."/>
            <person name="Beemelmanns C."/>
        </authorList>
    </citation>
    <scope>NUCLEOTIDE SEQUENCE [LARGE SCALE GENOMIC DNA]</scope>
    <source>
        <strain evidence="2 3">5-2</strain>
    </source>
</reference>
<name>A0A2P4UEQ2_9ACTN</name>
<dbReference type="PANTHER" id="PTHR36151">
    <property type="entry name" value="BLR2777 PROTEIN"/>
    <property type="match status" value="1"/>
</dbReference>
<dbReference type="InterPro" id="IPR018247">
    <property type="entry name" value="EF_Hand_1_Ca_BS"/>
</dbReference>
<dbReference type="SMART" id="SM00054">
    <property type="entry name" value="EFh"/>
    <property type="match status" value="2"/>
</dbReference>
<dbReference type="Pfam" id="PF09995">
    <property type="entry name" value="MPAB_Lcp_cat"/>
    <property type="match status" value="1"/>
</dbReference>
<dbReference type="AlphaFoldDB" id="A0A2P4UEQ2"/>
<dbReference type="Proteomes" id="UP000242367">
    <property type="component" value="Unassembled WGS sequence"/>
</dbReference>
<dbReference type="EMBL" id="MTBP01000003">
    <property type="protein sequence ID" value="POM23511.1"/>
    <property type="molecule type" value="Genomic_DNA"/>
</dbReference>
<dbReference type="RefSeq" id="WP_235828585.1">
    <property type="nucleotide sequence ID" value="NZ_MTBP01000003.1"/>
</dbReference>
<organism evidence="2 3">
    <name type="scientific">Actinomadura rubteroloni</name>
    <dbReference type="NCBI Taxonomy" id="1926885"/>
    <lineage>
        <taxon>Bacteria</taxon>
        <taxon>Bacillati</taxon>
        <taxon>Actinomycetota</taxon>
        <taxon>Actinomycetes</taxon>
        <taxon>Streptosporangiales</taxon>
        <taxon>Thermomonosporaceae</taxon>
        <taxon>Actinomadura</taxon>
    </lineage>
</organism>
<keyword evidence="3" id="KW-1185">Reference proteome</keyword>
<dbReference type="Gene3D" id="1.10.238.10">
    <property type="entry name" value="EF-hand"/>
    <property type="match status" value="1"/>
</dbReference>
<sequence length="476" mass="51650">MTDPLDHEQRIELVRKFGSGSLLRKLSSELRWGLAAVRATALEAAHPQVGGALLDHSTFAAHPWRRLFNTITSVDRLVDEDVAVQLREVDRLNRLHARITGTDEQGRAYSALDGDARAWVIATLYDSTVEVCRLTGTPLTVREEGRLYEEFKALLTVLQGRDDLLPPTPAEFRAYFAAMVAEQLEDNAAVQAILHELFATVPAPPLLKARPALWAVARAMIGPVASAVTLASLPETFRARHGYTAPPGADALMRGGYFGVGVITMLLPPSLSRSTVVIDILDPSRESTLGPIKMMGLLMEQAAKAQRLLRPRHRAPASRDADRLFHEVLDQTGDGRLTWPDLAAMAREIATRLDLDEPAETRLFGAFAAWWQELLAAMDADGDEVVTRAEFAAGAAALSGPALAHVAEVLFEAADKDGSGTISAEEYRLLFRSGFQRDVETTGTGDITSGAFVAEFLSFMTGRVPSSACDNLLATA</sequence>
<gene>
    <name evidence="2" type="ORF">BTM25_46650</name>
</gene>
<feature type="domain" description="EF-hand" evidence="1">
    <location>
        <begin position="366"/>
        <end position="401"/>
    </location>
</feature>
<dbReference type="PANTHER" id="PTHR36151:SF3">
    <property type="entry name" value="ER-BOUND OXYGENASE MPAB_MPAB'_RUBBER OXYGENASE CATALYTIC DOMAIN-CONTAINING PROTEIN"/>
    <property type="match status" value="1"/>
</dbReference>
<evidence type="ECO:0000313" key="2">
    <source>
        <dbReference type="EMBL" id="POM23511.1"/>
    </source>
</evidence>
<comment type="caution">
    <text evidence="2">The sequence shown here is derived from an EMBL/GenBank/DDBJ whole genome shotgun (WGS) entry which is preliminary data.</text>
</comment>